<organism evidence="2 3">
    <name type="scientific">Paenibacillus validus</name>
    <dbReference type="NCBI Taxonomy" id="44253"/>
    <lineage>
        <taxon>Bacteria</taxon>
        <taxon>Bacillati</taxon>
        <taxon>Bacillota</taxon>
        <taxon>Bacilli</taxon>
        <taxon>Bacillales</taxon>
        <taxon>Paenibacillaceae</taxon>
        <taxon>Paenibacillus</taxon>
    </lineage>
</organism>
<gene>
    <name evidence="2" type="ORF">GNP93_04900</name>
</gene>
<keyword evidence="1" id="KW-0472">Membrane</keyword>
<name>A0A7X3CRA6_9BACL</name>
<keyword evidence="3" id="KW-1185">Reference proteome</keyword>
<evidence type="ECO:0000313" key="3">
    <source>
        <dbReference type="Proteomes" id="UP000450917"/>
    </source>
</evidence>
<feature type="transmembrane region" description="Helical" evidence="1">
    <location>
        <begin position="100"/>
        <end position="118"/>
    </location>
</feature>
<protein>
    <submittedName>
        <fullName evidence="2">Uncharacterized protein</fullName>
    </submittedName>
</protein>
<reference evidence="2 3" key="1">
    <citation type="submission" date="2019-11" db="EMBL/GenBank/DDBJ databases">
        <title>Draft genome sequences of five Paenibacillus species of dairy origin.</title>
        <authorList>
            <person name="Olajide A.M."/>
            <person name="Chen S."/>
            <person name="Lapointe G."/>
        </authorList>
    </citation>
    <scope>NUCLEOTIDE SEQUENCE [LARGE SCALE GENOMIC DNA]</scope>
    <source>
        <strain evidence="2 3">2CS3</strain>
    </source>
</reference>
<dbReference type="RefSeq" id="WP_155614141.1">
    <property type="nucleotide sequence ID" value="NZ_WNZX01000002.1"/>
</dbReference>
<feature type="transmembrane region" description="Helical" evidence="1">
    <location>
        <begin position="57"/>
        <end position="79"/>
    </location>
</feature>
<dbReference type="Proteomes" id="UP000450917">
    <property type="component" value="Unassembled WGS sequence"/>
</dbReference>
<comment type="caution">
    <text evidence="2">The sequence shown here is derived from an EMBL/GenBank/DDBJ whole genome shotgun (WGS) entry which is preliminary data.</text>
</comment>
<evidence type="ECO:0000313" key="2">
    <source>
        <dbReference type="EMBL" id="MUG70012.1"/>
    </source>
</evidence>
<dbReference type="EMBL" id="WNZX01000002">
    <property type="protein sequence ID" value="MUG70012.1"/>
    <property type="molecule type" value="Genomic_DNA"/>
</dbReference>
<evidence type="ECO:0000256" key="1">
    <source>
        <dbReference type="SAM" id="Phobius"/>
    </source>
</evidence>
<accession>A0A7X3CRA6</accession>
<proteinExistence type="predicted"/>
<dbReference type="AlphaFoldDB" id="A0A7X3CRA6"/>
<keyword evidence="1" id="KW-0812">Transmembrane</keyword>
<sequence>MMQKLRHMGTEMKYAMVSTLSVLLVLALHLVHWLSAPLLMGAMEMHEHHHGLNHDASGYMEMFTVVLLIANGAGMYFALRQLALALKQRKRGWHHDACTVISLGVLVMGVYTITTVSWP</sequence>
<keyword evidence="1" id="KW-1133">Transmembrane helix</keyword>